<accession>A0ABX6IKM0</accession>
<gene>
    <name evidence="1" type="ORF">GII31_17415</name>
</gene>
<proteinExistence type="predicted"/>
<dbReference type="EMBL" id="CP045809">
    <property type="protein sequence ID" value="QHN36394.1"/>
    <property type="molecule type" value="Genomic_DNA"/>
</dbReference>
<protein>
    <submittedName>
        <fullName evidence="1">Uncharacterized protein</fullName>
    </submittedName>
</protein>
<name>A0ABX6IKM0_9ACTN</name>
<organism evidence="1 2">
    <name type="scientific">Gordonia pseudamarae</name>
    <dbReference type="NCBI Taxonomy" id="2831662"/>
    <lineage>
        <taxon>Bacteria</taxon>
        <taxon>Bacillati</taxon>
        <taxon>Actinomycetota</taxon>
        <taxon>Actinomycetes</taxon>
        <taxon>Mycobacteriales</taxon>
        <taxon>Gordoniaceae</taxon>
        <taxon>Gordonia</taxon>
    </lineage>
</organism>
<dbReference type="Proteomes" id="UP001059836">
    <property type="component" value="Chromosome"/>
</dbReference>
<evidence type="ECO:0000313" key="2">
    <source>
        <dbReference type="Proteomes" id="UP001059836"/>
    </source>
</evidence>
<sequence>MTVTKIHVLLGRQGIVVPYRTLIRFASDRCGYRRTTTVRIVDGDPGAEYQIDFGHLGMLDDGETGKRRKVFAVLIPDNMKPVVTQAYTLNPRLSRGW</sequence>
<dbReference type="RefSeq" id="WP_213244648.1">
    <property type="nucleotide sequence ID" value="NZ_CP045806.1"/>
</dbReference>
<keyword evidence="2" id="KW-1185">Reference proteome</keyword>
<evidence type="ECO:0000313" key="1">
    <source>
        <dbReference type="EMBL" id="QHN36394.1"/>
    </source>
</evidence>
<reference evidence="1" key="1">
    <citation type="journal article" date="2021" name="Nat. Microbiol.">
        <title>Cocultivation of an ultrasmall environmental parasitic bacterium with lytic ability against bacteria associated with wastewater foams.</title>
        <authorList>
            <person name="Batinovic S."/>
            <person name="Rose J.J.A."/>
            <person name="Ratcliffe J."/>
            <person name="Seviour R.J."/>
            <person name="Petrovski S."/>
        </authorList>
    </citation>
    <scope>NUCLEOTIDE SEQUENCE</scope>
    <source>
        <strain evidence="1">CON9</strain>
    </source>
</reference>